<evidence type="ECO:0000313" key="1">
    <source>
        <dbReference type="EMBL" id="KAJ9600898.1"/>
    </source>
</evidence>
<reference evidence="1" key="2">
    <citation type="submission" date="2023-05" db="EMBL/GenBank/DDBJ databases">
        <authorList>
            <person name="Fouks B."/>
        </authorList>
    </citation>
    <scope>NUCLEOTIDE SEQUENCE</scope>
    <source>
        <strain evidence="1">Stay&amp;Tobe</strain>
        <tissue evidence="1">Testes</tissue>
    </source>
</reference>
<gene>
    <name evidence="1" type="ORF">L9F63_000941</name>
</gene>
<keyword evidence="2" id="KW-1185">Reference proteome</keyword>
<dbReference type="AlphaFoldDB" id="A0AAD8ES84"/>
<comment type="caution">
    <text evidence="1">The sequence shown here is derived from an EMBL/GenBank/DDBJ whole genome shotgun (WGS) entry which is preliminary data.</text>
</comment>
<dbReference type="Proteomes" id="UP001233999">
    <property type="component" value="Unassembled WGS sequence"/>
</dbReference>
<evidence type="ECO:0000313" key="2">
    <source>
        <dbReference type="Proteomes" id="UP001233999"/>
    </source>
</evidence>
<feature type="non-terminal residue" evidence="1">
    <location>
        <position position="1"/>
    </location>
</feature>
<proteinExistence type="predicted"/>
<sequence>LELPCTGCGWSWQRCTGCGWSWQRYAAPSSSDCRGGGRRGFIFSYHISDTI</sequence>
<feature type="non-terminal residue" evidence="1">
    <location>
        <position position="51"/>
    </location>
</feature>
<organism evidence="1 2">
    <name type="scientific">Diploptera punctata</name>
    <name type="common">Pacific beetle cockroach</name>
    <dbReference type="NCBI Taxonomy" id="6984"/>
    <lineage>
        <taxon>Eukaryota</taxon>
        <taxon>Metazoa</taxon>
        <taxon>Ecdysozoa</taxon>
        <taxon>Arthropoda</taxon>
        <taxon>Hexapoda</taxon>
        <taxon>Insecta</taxon>
        <taxon>Pterygota</taxon>
        <taxon>Neoptera</taxon>
        <taxon>Polyneoptera</taxon>
        <taxon>Dictyoptera</taxon>
        <taxon>Blattodea</taxon>
        <taxon>Blaberoidea</taxon>
        <taxon>Blaberidae</taxon>
        <taxon>Diplopterinae</taxon>
        <taxon>Diploptera</taxon>
    </lineage>
</organism>
<dbReference type="EMBL" id="JASPKZ010000042">
    <property type="protein sequence ID" value="KAJ9600898.1"/>
    <property type="molecule type" value="Genomic_DNA"/>
</dbReference>
<reference evidence="1" key="1">
    <citation type="journal article" date="2023" name="IScience">
        <title>Live-bearing cockroach genome reveals convergent evolutionary mechanisms linked to viviparity in insects and beyond.</title>
        <authorList>
            <person name="Fouks B."/>
            <person name="Harrison M.C."/>
            <person name="Mikhailova A.A."/>
            <person name="Marchal E."/>
            <person name="English S."/>
            <person name="Carruthers M."/>
            <person name="Jennings E.C."/>
            <person name="Chiamaka E.L."/>
            <person name="Frigard R.A."/>
            <person name="Pippel M."/>
            <person name="Attardo G.M."/>
            <person name="Benoit J.B."/>
            <person name="Bornberg-Bauer E."/>
            <person name="Tobe S.S."/>
        </authorList>
    </citation>
    <scope>NUCLEOTIDE SEQUENCE</scope>
    <source>
        <strain evidence="1">Stay&amp;Tobe</strain>
    </source>
</reference>
<accession>A0AAD8ES84</accession>
<protein>
    <submittedName>
        <fullName evidence="1">Uncharacterized protein</fullName>
    </submittedName>
</protein>
<name>A0AAD8ES84_DIPPU</name>